<evidence type="ECO:0000256" key="9">
    <source>
        <dbReference type="ARBA" id="ARBA00022679"/>
    </source>
</evidence>
<comment type="catalytic activity">
    <reaction evidence="17 18">
        <text>D-ribulose 5-phosphate + ATP = D-ribulose 1,5-bisphosphate + ADP + H(+)</text>
        <dbReference type="Rhea" id="RHEA:19365"/>
        <dbReference type="ChEBI" id="CHEBI:15378"/>
        <dbReference type="ChEBI" id="CHEBI:30616"/>
        <dbReference type="ChEBI" id="CHEBI:57870"/>
        <dbReference type="ChEBI" id="CHEBI:58121"/>
        <dbReference type="ChEBI" id="CHEBI:456216"/>
        <dbReference type="EC" id="2.7.1.19"/>
    </reaction>
</comment>
<evidence type="ECO:0000313" key="22">
    <source>
        <dbReference type="Proteomes" id="UP000520814"/>
    </source>
</evidence>
<evidence type="ECO:0000256" key="2">
    <source>
        <dbReference type="ARBA" id="ARBA00004922"/>
    </source>
</evidence>
<evidence type="ECO:0000313" key="21">
    <source>
        <dbReference type="EMBL" id="MBB6048681.1"/>
    </source>
</evidence>
<organism evidence="21 22">
    <name type="scientific">Armatimonas rosea</name>
    <dbReference type="NCBI Taxonomy" id="685828"/>
    <lineage>
        <taxon>Bacteria</taxon>
        <taxon>Bacillati</taxon>
        <taxon>Armatimonadota</taxon>
        <taxon>Armatimonadia</taxon>
        <taxon>Armatimonadales</taxon>
        <taxon>Armatimonadaceae</taxon>
        <taxon>Armatimonas</taxon>
    </lineage>
</organism>
<dbReference type="Gene3D" id="3.40.50.300">
    <property type="entry name" value="P-loop containing nucleotide triphosphate hydrolases"/>
    <property type="match status" value="1"/>
</dbReference>
<dbReference type="GO" id="GO:0019253">
    <property type="term" value="P:reductive pentose-phosphate cycle"/>
    <property type="evidence" value="ECO:0007669"/>
    <property type="project" value="UniProtKB-KW"/>
</dbReference>
<keyword evidence="22" id="KW-1185">Reference proteome</keyword>
<feature type="transmembrane region" description="Helical" evidence="19">
    <location>
        <begin position="317"/>
        <end position="334"/>
    </location>
</feature>
<feature type="transmembrane region" description="Helical" evidence="19">
    <location>
        <begin position="121"/>
        <end position="139"/>
    </location>
</feature>
<keyword evidence="6" id="KW-0602">Photosynthesis</keyword>
<dbReference type="GO" id="GO:0008974">
    <property type="term" value="F:phosphoribulokinase activity"/>
    <property type="evidence" value="ECO:0007669"/>
    <property type="project" value="UniProtKB-EC"/>
</dbReference>
<feature type="transmembrane region" description="Helical" evidence="19">
    <location>
        <begin position="164"/>
        <end position="189"/>
    </location>
</feature>
<evidence type="ECO:0000259" key="20">
    <source>
        <dbReference type="Pfam" id="PF00485"/>
    </source>
</evidence>
<sequence>MPVRSHLFWGVLVVKLLLGTLFASHYLRELFIPFVNYYVLSGYQDPYQHFMAQGRTDLFPYNPLMLYALAVPRQLFAALLPGGVETVSFGHLLVFRLPLLACDLAILSVLLSWFPREKSRVLWLYWCNPLVLYICYWHGQLDIIPTALFLCALRGLRQERYQSAALWLGFALATKAHLLAAAPFFFIYVAQKKGWQSTARYVVIALAVLVVCLFPFVGHPAFRQMVFGTEESRRLLAFRLPVGGDLGQGILLAPLVILLLCVRFFCYPKRNWDLLLVYLNLVFATLVLLVPPRPAYILWSTPFLIAVLCRQPRKYGLPYALLIVGYFLNFLLGPQSDALESLALVAPAWAAQQTSLTHALCGNTLWPSLSFTIFEAGLAGVMLSSYLFGVRSNQVYRDRNRPVLIGLAGDSGSGKDTLTHGIERLIGAEQLEVIAGDDYHKWPRGHESWKTYSHLDVRANNLHQQVEHALALASENTIYKPHYDHATGRFTEEQAVAPKPFILFQGLHSLSLLQLRALYDLRIFLDPQEDVRRLWKVQRDKAERGYSTEQVLAQLDKRAADREKYILAQRELADLIVSWRTLEPLRPGDYNTNPPLCLHVQALNSFNFSGLVELLGATGIGIRHYEPFIDGRWQELELEGTISAEALTELAAQLIPNPDELSASFHFEDGLEGCTQLIFLLCLSSRLKVSQWMTPSH</sequence>
<dbReference type="InterPro" id="IPR027417">
    <property type="entry name" value="P-loop_NTPase"/>
</dbReference>
<dbReference type="GO" id="GO:0016758">
    <property type="term" value="F:hexosyltransferase activity"/>
    <property type="evidence" value="ECO:0007669"/>
    <property type="project" value="InterPro"/>
</dbReference>
<feature type="transmembrane region" description="Helical" evidence="19">
    <location>
        <begin position="246"/>
        <end position="265"/>
    </location>
</feature>
<keyword evidence="11" id="KW-0547">Nucleotide-binding</keyword>
<keyword evidence="9" id="KW-0808">Transferase</keyword>
<proteinExistence type="inferred from homology"/>
<evidence type="ECO:0000256" key="19">
    <source>
        <dbReference type="SAM" id="Phobius"/>
    </source>
</evidence>
<dbReference type="Pfam" id="PF03155">
    <property type="entry name" value="Alg6_Alg8"/>
    <property type="match status" value="1"/>
</dbReference>
<dbReference type="Proteomes" id="UP000520814">
    <property type="component" value="Unassembled WGS sequence"/>
</dbReference>
<evidence type="ECO:0000256" key="16">
    <source>
        <dbReference type="ARBA" id="ARBA00023136"/>
    </source>
</evidence>
<dbReference type="InterPro" id="IPR004856">
    <property type="entry name" value="Glyco_trans_ALG6/ALG8"/>
</dbReference>
<evidence type="ECO:0000256" key="1">
    <source>
        <dbReference type="ARBA" id="ARBA00004477"/>
    </source>
</evidence>
<keyword evidence="7" id="KW-0113">Calvin cycle</keyword>
<evidence type="ECO:0000256" key="7">
    <source>
        <dbReference type="ARBA" id="ARBA00022567"/>
    </source>
</evidence>
<feature type="domain" description="Phosphoribulokinase/uridine kinase" evidence="20">
    <location>
        <begin position="404"/>
        <end position="578"/>
    </location>
</feature>
<gene>
    <name evidence="21" type="ORF">HNQ39_000443</name>
</gene>
<evidence type="ECO:0000256" key="14">
    <source>
        <dbReference type="ARBA" id="ARBA00022840"/>
    </source>
</evidence>
<protein>
    <recommendedName>
        <fullName evidence="5 18">Phosphoribulokinase</fullName>
        <ecNumber evidence="5 18">2.7.1.19</ecNumber>
    </recommendedName>
</protein>
<dbReference type="SUPFAM" id="SSF52540">
    <property type="entry name" value="P-loop containing nucleoside triphosphate hydrolases"/>
    <property type="match status" value="1"/>
</dbReference>
<dbReference type="AlphaFoldDB" id="A0A7W9SL83"/>
<evidence type="ECO:0000256" key="4">
    <source>
        <dbReference type="ARBA" id="ARBA00009719"/>
    </source>
</evidence>
<dbReference type="PANTHER" id="PTHR10285">
    <property type="entry name" value="URIDINE KINASE"/>
    <property type="match status" value="1"/>
</dbReference>
<feature type="transmembrane region" description="Helical" evidence="19">
    <location>
        <begin position="272"/>
        <end position="289"/>
    </location>
</feature>
<dbReference type="Pfam" id="PF00485">
    <property type="entry name" value="PRK"/>
    <property type="match status" value="1"/>
</dbReference>
<keyword evidence="15 19" id="KW-1133">Transmembrane helix</keyword>
<evidence type="ECO:0000256" key="5">
    <source>
        <dbReference type="ARBA" id="ARBA00012042"/>
    </source>
</evidence>
<keyword evidence="8" id="KW-0328">Glycosyltransferase</keyword>
<comment type="caution">
    <text evidence="21">The sequence shown here is derived from an EMBL/GenBank/DDBJ whole genome shotgun (WGS) entry which is preliminary data.</text>
</comment>
<dbReference type="EMBL" id="JACHGW010000001">
    <property type="protein sequence ID" value="MBB6048681.1"/>
    <property type="molecule type" value="Genomic_DNA"/>
</dbReference>
<evidence type="ECO:0000256" key="10">
    <source>
        <dbReference type="ARBA" id="ARBA00022692"/>
    </source>
</evidence>
<keyword evidence="14" id="KW-0067">ATP-binding</keyword>
<keyword evidence="13" id="KW-0256">Endoplasmic reticulum</keyword>
<dbReference type="PRINTS" id="PR00478">
    <property type="entry name" value="PHRIBLKINASE"/>
</dbReference>
<evidence type="ECO:0000256" key="15">
    <source>
        <dbReference type="ARBA" id="ARBA00022989"/>
    </source>
</evidence>
<feature type="transmembrane region" description="Helical" evidence="19">
    <location>
        <begin position="295"/>
        <end position="310"/>
    </location>
</feature>
<keyword evidence="10 19" id="KW-0812">Transmembrane</keyword>
<evidence type="ECO:0000256" key="18">
    <source>
        <dbReference type="RuleBase" id="RU004082"/>
    </source>
</evidence>
<dbReference type="GO" id="GO:0005524">
    <property type="term" value="F:ATP binding"/>
    <property type="evidence" value="ECO:0007669"/>
    <property type="project" value="UniProtKB-KW"/>
</dbReference>
<comment type="pathway">
    <text evidence="3">Carbohydrate biosynthesis; Calvin cycle.</text>
</comment>
<dbReference type="PROSITE" id="PS00567">
    <property type="entry name" value="PHOSPHORIBULOKINASE"/>
    <property type="match status" value="1"/>
</dbReference>
<keyword evidence="16 19" id="KW-0472">Membrane</keyword>
<evidence type="ECO:0000256" key="6">
    <source>
        <dbReference type="ARBA" id="ARBA00022531"/>
    </source>
</evidence>
<evidence type="ECO:0000256" key="17">
    <source>
        <dbReference type="ARBA" id="ARBA00047663"/>
    </source>
</evidence>
<dbReference type="EC" id="2.7.1.19" evidence="5 18"/>
<comment type="similarity">
    <text evidence="4 18">Belongs to the phosphoribulokinase family.</text>
</comment>
<evidence type="ECO:0000256" key="8">
    <source>
        <dbReference type="ARBA" id="ARBA00022676"/>
    </source>
</evidence>
<comment type="pathway">
    <text evidence="2">Protein modification; protein glycosylation.</text>
</comment>
<comment type="subcellular location">
    <subcellularLocation>
        <location evidence="1">Endoplasmic reticulum membrane</location>
        <topology evidence="1">Multi-pass membrane protein</topology>
    </subcellularLocation>
</comment>
<dbReference type="InterPro" id="IPR006082">
    <property type="entry name" value="PRK"/>
</dbReference>
<dbReference type="InterPro" id="IPR006083">
    <property type="entry name" value="PRK/URK"/>
</dbReference>
<keyword evidence="12 21" id="KW-0418">Kinase</keyword>
<feature type="transmembrane region" description="Helical" evidence="19">
    <location>
        <begin position="93"/>
        <end position="114"/>
    </location>
</feature>
<name>A0A7W9SL83_ARMRO</name>
<accession>A0A7W9SL83</accession>
<evidence type="ECO:0000256" key="13">
    <source>
        <dbReference type="ARBA" id="ARBA00022824"/>
    </source>
</evidence>
<feature type="transmembrane region" description="Helical" evidence="19">
    <location>
        <begin position="201"/>
        <end position="222"/>
    </location>
</feature>
<evidence type="ECO:0000256" key="11">
    <source>
        <dbReference type="ARBA" id="ARBA00022741"/>
    </source>
</evidence>
<feature type="transmembrane region" description="Helical" evidence="19">
    <location>
        <begin position="365"/>
        <end position="389"/>
    </location>
</feature>
<reference evidence="21 22" key="1">
    <citation type="submission" date="2020-08" db="EMBL/GenBank/DDBJ databases">
        <title>Genomic Encyclopedia of Type Strains, Phase IV (KMG-IV): sequencing the most valuable type-strain genomes for metagenomic binning, comparative biology and taxonomic classification.</title>
        <authorList>
            <person name="Goeker M."/>
        </authorList>
    </citation>
    <scope>NUCLEOTIDE SEQUENCE [LARGE SCALE GENOMIC DNA]</scope>
    <source>
        <strain evidence="21 22">DSM 23562</strain>
    </source>
</reference>
<evidence type="ECO:0000256" key="12">
    <source>
        <dbReference type="ARBA" id="ARBA00022777"/>
    </source>
</evidence>
<evidence type="ECO:0000256" key="3">
    <source>
        <dbReference type="ARBA" id="ARBA00005215"/>
    </source>
</evidence>